<dbReference type="RefSeq" id="WP_141655970.1">
    <property type="nucleotide sequence ID" value="NZ_FBYC01000004.1"/>
</dbReference>
<evidence type="ECO:0000313" key="4">
    <source>
        <dbReference type="Proteomes" id="UP000182045"/>
    </source>
</evidence>
<accession>A0A0P8A8K0</accession>
<reference evidence="2 3" key="1">
    <citation type="submission" date="2015-09" db="EMBL/GenBank/DDBJ databases">
        <title>Identification and resolution of microdiversity through metagenomic sequencing of parallel consortia.</title>
        <authorList>
            <person name="Nelson W.C."/>
            <person name="Romine M.F."/>
            <person name="Lindemann S.R."/>
        </authorList>
    </citation>
    <scope>NUCLEOTIDE SEQUENCE [LARGE SCALE GENOMIC DNA]</scope>
    <source>
        <strain evidence="2">HL-91</strain>
    </source>
</reference>
<dbReference type="Proteomes" id="UP000050413">
    <property type="component" value="Unassembled WGS sequence"/>
</dbReference>
<dbReference type="EMBL" id="FBYC01000004">
    <property type="protein sequence ID" value="CUX83282.1"/>
    <property type="molecule type" value="Genomic_DNA"/>
</dbReference>
<sequence>MTNPSPSNPHHLSGLRTPVVVRFYAFLLFVNKMIDAERDLSGYSGQDPAVDAWIRDAENAHTATLGEAAIVMSLPALTEVDVRLKAIARLFLVAMKSSDPDQMAYLRHRASQTQVFLLPWGDPVSFRLNQLILKGLTLFENYAALDDGMIDVGPDETPDRGRDETAPNL</sequence>
<dbReference type="EMBL" id="LJSG01000017">
    <property type="protein sequence ID" value="KPP90480.1"/>
    <property type="molecule type" value="Genomic_DNA"/>
</dbReference>
<keyword evidence="4" id="KW-1185">Reference proteome</keyword>
<evidence type="ECO:0000313" key="2">
    <source>
        <dbReference type="EMBL" id="KPP90480.1"/>
    </source>
</evidence>
<dbReference type="AlphaFoldDB" id="A0A0P8A8K0"/>
<dbReference type="OrthoDB" id="7864407at2"/>
<reference evidence="1 4" key="2">
    <citation type="submission" date="2016-01" db="EMBL/GenBank/DDBJ databases">
        <authorList>
            <person name="Varghese N."/>
        </authorList>
    </citation>
    <scope>NUCLEOTIDE SEQUENCE [LARGE SCALE GENOMIC DNA]</scope>
    <source>
        <strain evidence="1 4">HL-91</strain>
    </source>
</reference>
<comment type="caution">
    <text evidence="2">The sequence shown here is derived from an EMBL/GenBank/DDBJ whole genome shotgun (WGS) entry which is preliminary data.</text>
</comment>
<gene>
    <name evidence="1" type="ORF">Ga0058931_2887</name>
    <name evidence="2" type="ORF">HLUCCA05_13470</name>
</gene>
<organism evidence="2 3">
    <name type="scientific">Roseibaca calidilacus</name>
    <dbReference type="NCBI Taxonomy" id="1666912"/>
    <lineage>
        <taxon>Bacteria</taxon>
        <taxon>Pseudomonadati</taxon>
        <taxon>Pseudomonadota</taxon>
        <taxon>Alphaproteobacteria</taxon>
        <taxon>Rhodobacterales</taxon>
        <taxon>Paracoccaceae</taxon>
        <taxon>Roseinatronobacter</taxon>
    </lineage>
</organism>
<evidence type="ECO:0000313" key="3">
    <source>
        <dbReference type="Proteomes" id="UP000050413"/>
    </source>
</evidence>
<dbReference type="Proteomes" id="UP000182045">
    <property type="component" value="Unassembled WGS sequence"/>
</dbReference>
<proteinExistence type="predicted"/>
<dbReference type="STRING" id="1666912.Ga0058931_2887"/>
<protein>
    <submittedName>
        <fullName evidence="2">Uncharacterized protein</fullName>
    </submittedName>
</protein>
<evidence type="ECO:0000313" key="1">
    <source>
        <dbReference type="EMBL" id="CUX83282.1"/>
    </source>
</evidence>
<name>A0A0P8A8K0_9RHOB</name>